<feature type="domain" description="Acyl-CoA thioesterase 2 C-terminal" evidence="9">
    <location>
        <begin position="177"/>
        <end position="281"/>
    </location>
</feature>
<dbReference type="SUPFAM" id="SSF54637">
    <property type="entry name" value="Thioesterase/thiol ester dehydrase-isomerase"/>
    <property type="match status" value="2"/>
</dbReference>
<name>A0A3M0MBN7_9RHOB</name>
<evidence type="ECO:0000256" key="3">
    <source>
        <dbReference type="ARBA" id="ARBA00022801"/>
    </source>
</evidence>
<evidence type="ECO:0000256" key="1">
    <source>
        <dbReference type="ARBA" id="ARBA00006538"/>
    </source>
</evidence>
<proteinExistence type="inferred from homology"/>
<dbReference type="AlphaFoldDB" id="A0A3M0MBN7"/>
<evidence type="ECO:0000256" key="6">
    <source>
        <dbReference type="ARBA" id="ARBA00050943"/>
    </source>
</evidence>
<protein>
    <recommendedName>
        <fullName evidence="7">Acyl-CoA thioesterase 2</fullName>
        <ecNumber evidence="5">3.1.2.20</ecNumber>
    </recommendedName>
    <alternativeName>
        <fullName evidence="8">Thioesterase II</fullName>
    </alternativeName>
</protein>
<gene>
    <name evidence="11" type="ORF">C9E81_13000</name>
</gene>
<dbReference type="GO" id="GO:0006637">
    <property type="term" value="P:acyl-CoA metabolic process"/>
    <property type="evidence" value="ECO:0007669"/>
    <property type="project" value="InterPro"/>
</dbReference>
<evidence type="ECO:0000259" key="9">
    <source>
        <dbReference type="Pfam" id="PF02551"/>
    </source>
</evidence>
<accession>A0A3M0MBN7</accession>
<dbReference type="GO" id="GO:0047617">
    <property type="term" value="F:fatty acyl-CoA hydrolase activity"/>
    <property type="evidence" value="ECO:0007669"/>
    <property type="project" value="UniProtKB-EC"/>
</dbReference>
<comment type="caution">
    <text evidence="11">The sequence shown here is derived from an EMBL/GenBank/DDBJ whole genome shotgun (WGS) entry which is preliminary data.</text>
</comment>
<evidence type="ECO:0000256" key="5">
    <source>
        <dbReference type="ARBA" id="ARBA00038894"/>
    </source>
</evidence>
<dbReference type="RefSeq" id="WP_122112770.1">
    <property type="nucleotide sequence ID" value="NZ_QOKZ01000004.1"/>
</dbReference>
<dbReference type="Proteomes" id="UP000273516">
    <property type="component" value="Unassembled WGS sequence"/>
</dbReference>
<evidence type="ECO:0000256" key="7">
    <source>
        <dbReference type="ARBA" id="ARBA00071120"/>
    </source>
</evidence>
<dbReference type="EC" id="3.1.2.20" evidence="5"/>
<dbReference type="GO" id="GO:0009062">
    <property type="term" value="P:fatty acid catabolic process"/>
    <property type="evidence" value="ECO:0007669"/>
    <property type="project" value="TreeGrafter"/>
</dbReference>
<dbReference type="Pfam" id="PF02551">
    <property type="entry name" value="Acyl_CoA_thio"/>
    <property type="match status" value="1"/>
</dbReference>
<keyword evidence="12" id="KW-1185">Reference proteome</keyword>
<comment type="catalytic activity">
    <reaction evidence="6">
        <text>a fatty acyl-CoA + H2O = a fatty acid + CoA + H(+)</text>
        <dbReference type="Rhea" id="RHEA:16781"/>
        <dbReference type="ChEBI" id="CHEBI:15377"/>
        <dbReference type="ChEBI" id="CHEBI:15378"/>
        <dbReference type="ChEBI" id="CHEBI:28868"/>
        <dbReference type="ChEBI" id="CHEBI:57287"/>
        <dbReference type="ChEBI" id="CHEBI:77636"/>
        <dbReference type="EC" id="3.1.2.20"/>
    </reaction>
    <physiologicalReaction direction="left-to-right" evidence="6">
        <dbReference type="Rhea" id="RHEA:16782"/>
    </physiologicalReaction>
</comment>
<keyword evidence="3" id="KW-0378">Hydrolase</keyword>
<dbReference type="Pfam" id="PF13622">
    <property type="entry name" value="4HBT_3"/>
    <property type="match status" value="1"/>
</dbReference>
<evidence type="ECO:0000256" key="8">
    <source>
        <dbReference type="ARBA" id="ARBA00079653"/>
    </source>
</evidence>
<dbReference type="InterPro" id="IPR042171">
    <property type="entry name" value="Acyl-CoA_hotdog"/>
</dbReference>
<dbReference type="PANTHER" id="PTHR11066:SF34">
    <property type="entry name" value="ACYL-COENZYME A THIOESTERASE 8"/>
    <property type="match status" value="1"/>
</dbReference>
<dbReference type="InterPro" id="IPR049449">
    <property type="entry name" value="TesB_ACOT8-like_N"/>
</dbReference>
<sequence>MTDAARKLLDLLDIERLEVDLFRGIGYRGQGAARIFGGHVIAQALMAAYRTVADRACHSLHAYFIRPGDPEIPVIYQVDRARDGGSFTTRRVVAIQHGQQILNLSASFQIAEEGWDYQHPMPKVEDPENLVDQHELRAAYADRIPRNKLPDFLREQPIDIREVAPRDLVDPPKTDDRNYLWFRMSGAKGQPPEMQHCLLAYASDMSLLGSSLRPHGLTWLQGTVMSASLDHAMWFHAPIQIEDWHLYALDAPFTGGARGFNRGLIYDRAGRLVASVAQEGLVRPLKRKR</sequence>
<dbReference type="EMBL" id="QOKZ01000004">
    <property type="protein sequence ID" value="RMC34991.1"/>
    <property type="molecule type" value="Genomic_DNA"/>
</dbReference>
<dbReference type="Gene3D" id="2.40.160.210">
    <property type="entry name" value="Acyl-CoA thioesterase, double hotdog domain"/>
    <property type="match status" value="1"/>
</dbReference>
<dbReference type="InterPro" id="IPR029069">
    <property type="entry name" value="HotDog_dom_sf"/>
</dbReference>
<evidence type="ECO:0000259" key="10">
    <source>
        <dbReference type="Pfam" id="PF13622"/>
    </source>
</evidence>
<organism evidence="11 12">
    <name type="scientific">Paracoccus alkanivorans</name>
    <dbReference type="NCBI Taxonomy" id="2116655"/>
    <lineage>
        <taxon>Bacteria</taxon>
        <taxon>Pseudomonadati</taxon>
        <taxon>Pseudomonadota</taxon>
        <taxon>Alphaproteobacteria</taxon>
        <taxon>Rhodobacterales</taxon>
        <taxon>Paracoccaceae</taxon>
        <taxon>Paracoccus</taxon>
    </lineage>
</organism>
<reference evidence="11 12" key="1">
    <citation type="submission" date="2018-07" db="EMBL/GenBank/DDBJ databases">
        <authorList>
            <person name="Zhang Y."/>
            <person name="Wang L."/>
            <person name="Ma S."/>
        </authorList>
    </citation>
    <scope>NUCLEOTIDE SEQUENCE [LARGE SCALE GENOMIC DNA]</scope>
    <source>
        <strain evidence="11 12">4-2</strain>
    </source>
</reference>
<comment type="subunit">
    <text evidence="2">Homotetramer.</text>
</comment>
<evidence type="ECO:0000313" key="11">
    <source>
        <dbReference type="EMBL" id="RMC34991.1"/>
    </source>
</evidence>
<feature type="domain" description="Acyl-CoA thioesterase-like N-terminal HotDog" evidence="10">
    <location>
        <begin position="32"/>
        <end position="109"/>
    </location>
</feature>
<dbReference type="CDD" id="cd03445">
    <property type="entry name" value="Thioesterase_II_repeat2"/>
    <property type="match status" value="1"/>
</dbReference>
<dbReference type="InterPro" id="IPR025652">
    <property type="entry name" value="TesB_C"/>
</dbReference>
<dbReference type="FunFam" id="2.40.160.210:FF:000001">
    <property type="entry name" value="Acyl-CoA thioesterase II"/>
    <property type="match status" value="1"/>
</dbReference>
<comment type="similarity">
    <text evidence="1">Belongs to the C/M/P thioester hydrolase family.</text>
</comment>
<dbReference type="PANTHER" id="PTHR11066">
    <property type="entry name" value="ACYL-COA THIOESTERASE"/>
    <property type="match status" value="1"/>
</dbReference>
<evidence type="ECO:0000313" key="12">
    <source>
        <dbReference type="Proteomes" id="UP000273516"/>
    </source>
</evidence>
<dbReference type="InterPro" id="IPR003703">
    <property type="entry name" value="Acyl_CoA_thio"/>
</dbReference>
<evidence type="ECO:0000256" key="2">
    <source>
        <dbReference type="ARBA" id="ARBA00011881"/>
    </source>
</evidence>
<dbReference type="CDD" id="cd03444">
    <property type="entry name" value="Thioesterase_II_repeat1"/>
    <property type="match status" value="1"/>
</dbReference>
<evidence type="ECO:0000256" key="4">
    <source>
        <dbReference type="ARBA" id="ARBA00023098"/>
    </source>
</evidence>
<keyword evidence="4" id="KW-0443">Lipid metabolism</keyword>
<dbReference type="OrthoDB" id="9781019at2"/>